<sequence>MLTHLLSLLPSGQRLHHLLGTALGAALVLGGSAAQAQTTIYGLGTVSQAIPTSNAFFPGAAVGDQAIVAIDRALSTIGPVATPISGVAAGQRLVGMDYRPNTGELYALGYNATNGEARLYRLNPTTGVSTAVGTGPVTLALGGPTERIGFDFNPTVDRIRVVSSNNANYRLNPNTGGVAAQDGALAYRTAGDANLGKDPLVSAVAYTNSYIGSTSTTLYDIDTRPTVGPGILATQIPPNDGSLNTVGALTLDGSPIDPEAILSVDIFFTGTANEAYVMEVTKPGAAGTSASNLYNLNLTTGAATVRRPIIQAAVAPFTTGAPFDIRDIAIPTPAPTTPNLVGQLVYAVAAGNLISFDSNVPGNIRSAVNFGAGLAAGQTVVGIDYRPANAQMYALGYDASLSANNARIYTVNVSTGALTPVGSGPITLELGGPTERIGFDFNPTVDRIRVVSTNTANYRLNPVDGSITAKDGNLDRTGISAAAYTSNQTANNNGLTVLAYYNSITNTLYKSPNPNTGAMDAVAPSGLSASAEGADLDIYSQPGTVNNTAFLAVAPNGTTTNDRLYNLNLDNGSVLDIGQIGRGTNVTGIAVVIQTATVLTWNGSVSSDWGTAANWTPSVVPTNINDTVIPGGTPNQPTVTTNQITRALTLEAGAQLTLVGTLIVRGNFTNNSGSSATACSGITGPGIFETTGTNAQTFSGTALTCFTNLTVGGATVNLLSNASVQRALVLTGSLQKDANATLTLLSNSTGTAYVVNGQNGLAVVTGIGSPNAPVVVQRYIAPTNPGLGYRHYSAPVANTTVADLAVPGVFAPVVNPAYNTVGNTVTPFPNVFGYEESRVNPTVVSGTPSSSPEFDKGFFSPASTADAMVVTRGYTVNVPAQANVDFVGNLNNGNYNASGLTRGSQAQSGWHLRGNPYPAPLDWNAVGRNGLEDGLYVFKSSGQYTGSYASYINRVGVNGGTNVLPVAQGFFVRTAAGQTGSINFTNAARLTSENAPFERGTADARPQLTLSLAGTSARTQALAYFEPGATAGFDAAFDAHALPAPNGLTLAFETAAAEPLAISGLPALTGADLTLPLRVAARTAGTYALTVDQVRNLPANYRAYLRDALTGTDTELTAATAVNLELAANAAAGGRYAVLFTTQARVLGTAPAALARLASVYPNPARGMATLLVPAALRGTQATAVTVVDNLGRVVLRRTLGAGATETVELPLAGLAPGVYAVLARTAHGLVAKRLVIE</sequence>
<dbReference type="NCBIfam" id="TIGR04183">
    <property type="entry name" value="Por_Secre_tail"/>
    <property type="match status" value="1"/>
</dbReference>
<reference evidence="4" key="1">
    <citation type="submission" date="2016-10" db="EMBL/GenBank/DDBJ databases">
        <authorList>
            <person name="Varghese N."/>
            <person name="Submissions S."/>
        </authorList>
    </citation>
    <scope>NUCLEOTIDE SEQUENCE [LARGE SCALE GENOMIC DNA]</scope>
    <source>
        <strain evidence="4">OR362-8,ATCC BAA-1266,JCM 13504</strain>
    </source>
</reference>
<proteinExistence type="predicted"/>
<dbReference type="InterPro" id="IPR025507">
    <property type="entry name" value="DUF4394"/>
</dbReference>
<gene>
    <name evidence="3" type="ORF">SAMN04515668_2651</name>
</gene>
<dbReference type="Proteomes" id="UP000199029">
    <property type="component" value="Unassembled WGS sequence"/>
</dbReference>
<evidence type="ECO:0000313" key="3">
    <source>
        <dbReference type="EMBL" id="SFQ50730.1"/>
    </source>
</evidence>
<dbReference type="Pfam" id="PF14339">
    <property type="entry name" value="DUF4394"/>
    <property type="match status" value="2"/>
</dbReference>
<dbReference type="EMBL" id="FOXS01000003">
    <property type="protein sequence ID" value="SFQ50730.1"/>
    <property type="molecule type" value="Genomic_DNA"/>
</dbReference>
<name>A0A1I5Z2R9_HYMAR</name>
<dbReference type="Pfam" id="PF18962">
    <property type="entry name" value="Por_Secre_tail"/>
    <property type="match status" value="1"/>
</dbReference>
<organism evidence="3 4">
    <name type="scientific">Hymenobacter arizonensis</name>
    <name type="common">Siccationidurans arizonensis</name>
    <dbReference type="NCBI Taxonomy" id="1227077"/>
    <lineage>
        <taxon>Bacteria</taxon>
        <taxon>Pseudomonadati</taxon>
        <taxon>Bacteroidota</taxon>
        <taxon>Cytophagia</taxon>
        <taxon>Cytophagales</taxon>
        <taxon>Hymenobacteraceae</taxon>
        <taxon>Hymenobacter</taxon>
    </lineage>
</organism>
<dbReference type="InterPro" id="IPR026444">
    <property type="entry name" value="Secre_tail"/>
</dbReference>
<evidence type="ECO:0000259" key="1">
    <source>
        <dbReference type="Pfam" id="PF14339"/>
    </source>
</evidence>
<feature type="domain" description="DUF4394" evidence="1">
    <location>
        <begin position="352"/>
        <end position="590"/>
    </location>
</feature>
<accession>A0A1I5Z2R9</accession>
<keyword evidence="4" id="KW-1185">Reference proteome</keyword>
<dbReference type="OrthoDB" id="531718at2"/>
<feature type="domain" description="Secretion system C-terminal sorting" evidence="2">
    <location>
        <begin position="1160"/>
        <end position="1237"/>
    </location>
</feature>
<dbReference type="RefSeq" id="WP_092673848.1">
    <property type="nucleotide sequence ID" value="NZ_FOXS01000003.1"/>
</dbReference>
<protein>
    <submittedName>
        <fullName evidence="3">Por secretion system C-terminal sorting domain-containing protein</fullName>
    </submittedName>
</protein>
<evidence type="ECO:0000313" key="4">
    <source>
        <dbReference type="Proteomes" id="UP000199029"/>
    </source>
</evidence>
<dbReference type="AlphaFoldDB" id="A0A1I5Z2R9"/>
<feature type="domain" description="DUF4394" evidence="1">
    <location>
        <begin position="81"/>
        <end position="309"/>
    </location>
</feature>
<evidence type="ECO:0000259" key="2">
    <source>
        <dbReference type="Pfam" id="PF18962"/>
    </source>
</evidence>
<dbReference type="STRING" id="1227077.SAMN04515668_2651"/>